<reference evidence="2" key="1">
    <citation type="journal article" date="2015" name="Nat. Genet.">
        <title>The genome and transcriptome of the zoonotic hookworm Ancylostoma ceylanicum identify infection-specific gene families.</title>
        <authorList>
            <person name="Schwarz E.M."/>
            <person name="Hu Y."/>
            <person name="Antoshechkin I."/>
            <person name="Miller M.M."/>
            <person name="Sternberg P.W."/>
            <person name="Aroian R.V."/>
        </authorList>
    </citation>
    <scope>NUCLEOTIDE SEQUENCE</scope>
    <source>
        <strain evidence="2">HY135</strain>
    </source>
</reference>
<name>A0A016W0N0_9BILA</name>
<gene>
    <name evidence="1" type="primary">Acey_s0002.g787</name>
    <name evidence="1" type="ORF">Y032_0002g787</name>
</gene>
<protein>
    <submittedName>
        <fullName evidence="1">Uncharacterized protein</fullName>
    </submittedName>
</protein>
<keyword evidence="2" id="KW-1185">Reference proteome</keyword>
<dbReference type="EMBL" id="JARK01001338">
    <property type="protein sequence ID" value="EYC33414.1"/>
    <property type="molecule type" value="Genomic_DNA"/>
</dbReference>
<accession>A0A016W0N0</accession>
<organism evidence="1 2">
    <name type="scientific">Ancylostoma ceylanicum</name>
    <dbReference type="NCBI Taxonomy" id="53326"/>
    <lineage>
        <taxon>Eukaryota</taxon>
        <taxon>Metazoa</taxon>
        <taxon>Ecdysozoa</taxon>
        <taxon>Nematoda</taxon>
        <taxon>Chromadorea</taxon>
        <taxon>Rhabditida</taxon>
        <taxon>Rhabditina</taxon>
        <taxon>Rhabditomorpha</taxon>
        <taxon>Strongyloidea</taxon>
        <taxon>Ancylostomatidae</taxon>
        <taxon>Ancylostomatinae</taxon>
        <taxon>Ancylostoma</taxon>
    </lineage>
</organism>
<dbReference type="AlphaFoldDB" id="A0A016W0N0"/>
<proteinExistence type="predicted"/>
<comment type="caution">
    <text evidence="1">The sequence shown here is derived from an EMBL/GenBank/DDBJ whole genome shotgun (WGS) entry which is preliminary data.</text>
</comment>
<evidence type="ECO:0000313" key="2">
    <source>
        <dbReference type="Proteomes" id="UP000024635"/>
    </source>
</evidence>
<dbReference type="Proteomes" id="UP000024635">
    <property type="component" value="Unassembled WGS sequence"/>
</dbReference>
<evidence type="ECO:0000313" key="1">
    <source>
        <dbReference type="EMBL" id="EYC33414.1"/>
    </source>
</evidence>
<sequence length="70" mass="8163">MWRPVQEEREKEQVLLTIKINEKQYKQRKANPSKKEENRQTTLVLGFPFICGDFAPTVDHRSGDPGRVPP</sequence>